<protein>
    <submittedName>
        <fullName evidence="5">Dehydrogenase</fullName>
    </submittedName>
</protein>
<evidence type="ECO:0000256" key="4">
    <source>
        <dbReference type="RuleBase" id="RU000363"/>
    </source>
</evidence>
<keyword evidence="3" id="KW-0560">Oxidoreductase</keyword>
<sequence length="237" mass="24636">MTHEGTTALITGANKGIGFEIARSLGLAGVTVLAGARDRSRGEEAAARLGAAFVQIDVTSEESVAAAAEWIEKEHGRLDILVNNAGIAQGGPTPSRTPLETTRRVYDTNVFGVIAVTNAMMPLLRRSPAGRIVNVSSEVGSMEMASDPESPIYALNGVSYQSSKTALNMITLCYAKEFAGTSIKINACSPGYCATDLNGHTGHRSAEQGAAIAVRLALVDESGPTGAFLDDGGALPW</sequence>
<organism evidence="5 6">
    <name type="scientific">Planotetraspora mira</name>
    <dbReference type="NCBI Taxonomy" id="58121"/>
    <lineage>
        <taxon>Bacteria</taxon>
        <taxon>Bacillati</taxon>
        <taxon>Actinomycetota</taxon>
        <taxon>Actinomycetes</taxon>
        <taxon>Streptosporangiales</taxon>
        <taxon>Streptosporangiaceae</taxon>
        <taxon>Planotetraspora</taxon>
    </lineage>
</organism>
<dbReference type="InterPro" id="IPR002347">
    <property type="entry name" value="SDR_fam"/>
</dbReference>
<gene>
    <name evidence="5" type="ORF">Pmi06nite_57040</name>
</gene>
<comment type="caution">
    <text evidence="5">The sequence shown here is derived from an EMBL/GenBank/DDBJ whole genome shotgun (WGS) entry which is preliminary data.</text>
</comment>
<evidence type="ECO:0000313" key="6">
    <source>
        <dbReference type="Proteomes" id="UP000650628"/>
    </source>
</evidence>
<proteinExistence type="inferred from homology"/>
<dbReference type="SUPFAM" id="SSF51735">
    <property type="entry name" value="NAD(P)-binding Rossmann-fold domains"/>
    <property type="match status" value="1"/>
</dbReference>
<dbReference type="InterPro" id="IPR036291">
    <property type="entry name" value="NAD(P)-bd_dom_sf"/>
</dbReference>
<dbReference type="AlphaFoldDB" id="A0A8J3TVT9"/>
<evidence type="ECO:0000256" key="3">
    <source>
        <dbReference type="ARBA" id="ARBA00023002"/>
    </source>
</evidence>
<dbReference type="Gene3D" id="3.40.50.720">
    <property type="entry name" value="NAD(P)-binding Rossmann-like Domain"/>
    <property type="match status" value="1"/>
</dbReference>
<accession>A0A8J3TVT9</accession>
<evidence type="ECO:0000256" key="2">
    <source>
        <dbReference type="ARBA" id="ARBA00022857"/>
    </source>
</evidence>
<dbReference type="Proteomes" id="UP000650628">
    <property type="component" value="Unassembled WGS sequence"/>
</dbReference>
<keyword evidence="6" id="KW-1185">Reference proteome</keyword>
<comment type="similarity">
    <text evidence="1 4">Belongs to the short-chain dehydrogenases/reductases (SDR) family.</text>
</comment>
<dbReference type="CDD" id="cd05324">
    <property type="entry name" value="carb_red_PTCR-like_SDR_c"/>
    <property type="match status" value="1"/>
</dbReference>
<dbReference type="PANTHER" id="PTHR43490:SF99">
    <property type="entry name" value="SHORT-CHAIN DEHYDROGENASE_REDUCTASE"/>
    <property type="match status" value="1"/>
</dbReference>
<dbReference type="PRINTS" id="PR00080">
    <property type="entry name" value="SDRFAMILY"/>
</dbReference>
<reference evidence="5 6" key="1">
    <citation type="submission" date="2021-01" db="EMBL/GenBank/DDBJ databases">
        <title>Whole genome shotgun sequence of Planotetraspora mira NBRC 15435.</title>
        <authorList>
            <person name="Komaki H."/>
            <person name="Tamura T."/>
        </authorList>
    </citation>
    <scope>NUCLEOTIDE SEQUENCE [LARGE SCALE GENOMIC DNA]</scope>
    <source>
        <strain evidence="5 6">NBRC 15435</strain>
    </source>
</reference>
<dbReference type="PANTHER" id="PTHR43490">
    <property type="entry name" value="(+)-NEOMENTHOL DEHYDROGENASE"/>
    <property type="match status" value="1"/>
</dbReference>
<dbReference type="GO" id="GO:0016616">
    <property type="term" value="F:oxidoreductase activity, acting on the CH-OH group of donors, NAD or NADP as acceptor"/>
    <property type="evidence" value="ECO:0007669"/>
    <property type="project" value="InterPro"/>
</dbReference>
<dbReference type="EMBL" id="BOOO01000034">
    <property type="protein sequence ID" value="GII32262.1"/>
    <property type="molecule type" value="Genomic_DNA"/>
</dbReference>
<dbReference type="PRINTS" id="PR00081">
    <property type="entry name" value="GDHRDH"/>
</dbReference>
<evidence type="ECO:0000256" key="1">
    <source>
        <dbReference type="ARBA" id="ARBA00006484"/>
    </source>
</evidence>
<dbReference type="Pfam" id="PF00106">
    <property type="entry name" value="adh_short"/>
    <property type="match status" value="1"/>
</dbReference>
<dbReference type="InterPro" id="IPR045313">
    <property type="entry name" value="CBR1-like"/>
</dbReference>
<evidence type="ECO:0000313" key="5">
    <source>
        <dbReference type="EMBL" id="GII32262.1"/>
    </source>
</evidence>
<keyword evidence="2" id="KW-0521">NADP</keyword>
<dbReference type="RefSeq" id="WP_203956168.1">
    <property type="nucleotide sequence ID" value="NZ_BOOO01000034.1"/>
</dbReference>
<name>A0A8J3TVT9_9ACTN</name>